<dbReference type="InterPro" id="IPR007219">
    <property type="entry name" value="XnlR_reg_dom"/>
</dbReference>
<evidence type="ECO:0000256" key="4">
    <source>
        <dbReference type="ARBA" id="ARBA00023242"/>
    </source>
</evidence>
<evidence type="ECO:0000313" key="8">
    <source>
        <dbReference type="EMBL" id="KAK2597251.1"/>
    </source>
</evidence>
<dbReference type="GO" id="GO:0000981">
    <property type="term" value="F:DNA-binding transcription factor activity, RNA polymerase II-specific"/>
    <property type="evidence" value="ECO:0007669"/>
    <property type="project" value="InterPro"/>
</dbReference>
<accession>A0AAD9S3L5</accession>
<evidence type="ECO:0000259" key="6">
    <source>
        <dbReference type="Pfam" id="PF00172"/>
    </source>
</evidence>
<evidence type="ECO:0000259" key="7">
    <source>
        <dbReference type="Pfam" id="PF04082"/>
    </source>
</evidence>
<dbReference type="Pfam" id="PF00172">
    <property type="entry name" value="Zn_clus"/>
    <property type="match status" value="1"/>
</dbReference>
<dbReference type="InterPro" id="IPR050987">
    <property type="entry name" value="AtrR-like"/>
</dbReference>
<dbReference type="CDD" id="cd00067">
    <property type="entry name" value="GAL4"/>
    <property type="match status" value="1"/>
</dbReference>
<keyword evidence="9" id="KW-1185">Reference proteome</keyword>
<comment type="subcellular location">
    <subcellularLocation>
        <location evidence="1">Nucleus</location>
    </subcellularLocation>
</comment>
<reference evidence="8" key="1">
    <citation type="submission" date="2023-06" db="EMBL/GenBank/DDBJ databases">
        <authorList>
            <person name="Noh H."/>
        </authorList>
    </citation>
    <scope>NUCLEOTIDE SEQUENCE</scope>
    <source>
        <strain evidence="8">DUCC20226</strain>
    </source>
</reference>
<evidence type="ECO:0000256" key="2">
    <source>
        <dbReference type="ARBA" id="ARBA00022723"/>
    </source>
</evidence>
<keyword evidence="4" id="KW-0539">Nucleus</keyword>
<dbReference type="PANTHER" id="PTHR46910">
    <property type="entry name" value="TRANSCRIPTION FACTOR PDR1"/>
    <property type="match status" value="1"/>
</dbReference>
<dbReference type="GO" id="GO:0003677">
    <property type="term" value="F:DNA binding"/>
    <property type="evidence" value="ECO:0007669"/>
    <property type="project" value="UniProtKB-KW"/>
</dbReference>
<name>A0AAD9S3L5_PHOAM</name>
<dbReference type="Gene3D" id="4.10.240.10">
    <property type="entry name" value="Zn(2)-C6 fungal-type DNA-binding domain"/>
    <property type="match status" value="1"/>
</dbReference>
<dbReference type="CDD" id="cd12148">
    <property type="entry name" value="fungal_TF_MHR"/>
    <property type="match status" value="1"/>
</dbReference>
<evidence type="ECO:0000256" key="1">
    <source>
        <dbReference type="ARBA" id="ARBA00004123"/>
    </source>
</evidence>
<feature type="domain" description="Zn(2)-C6 fungal-type" evidence="6">
    <location>
        <begin position="30"/>
        <end position="59"/>
    </location>
</feature>
<gene>
    <name evidence="8" type="ORF">N8I77_013111</name>
</gene>
<dbReference type="PANTHER" id="PTHR46910:SF3">
    <property type="entry name" value="HALOTOLERANCE PROTEIN 9-RELATED"/>
    <property type="match status" value="1"/>
</dbReference>
<dbReference type="SUPFAM" id="SSF57701">
    <property type="entry name" value="Zn2/Cys6 DNA-binding domain"/>
    <property type="match status" value="1"/>
</dbReference>
<dbReference type="AlphaFoldDB" id="A0AAD9S3L5"/>
<dbReference type="InterPro" id="IPR001138">
    <property type="entry name" value="Zn2Cys6_DnaBD"/>
</dbReference>
<dbReference type="GO" id="GO:0006351">
    <property type="term" value="P:DNA-templated transcription"/>
    <property type="evidence" value="ECO:0007669"/>
    <property type="project" value="InterPro"/>
</dbReference>
<organism evidence="8 9">
    <name type="scientific">Phomopsis amygdali</name>
    <name type="common">Fusicoccum amygdali</name>
    <dbReference type="NCBI Taxonomy" id="1214568"/>
    <lineage>
        <taxon>Eukaryota</taxon>
        <taxon>Fungi</taxon>
        <taxon>Dikarya</taxon>
        <taxon>Ascomycota</taxon>
        <taxon>Pezizomycotina</taxon>
        <taxon>Sordariomycetes</taxon>
        <taxon>Sordariomycetidae</taxon>
        <taxon>Diaporthales</taxon>
        <taxon>Diaporthaceae</taxon>
        <taxon>Diaporthe</taxon>
    </lineage>
</organism>
<keyword evidence="3" id="KW-0238">DNA-binding</keyword>
<feature type="domain" description="Xylanolytic transcriptional activator regulatory" evidence="7">
    <location>
        <begin position="220"/>
        <end position="354"/>
    </location>
</feature>
<keyword evidence="2" id="KW-0479">Metal-binding</keyword>
<comment type="caution">
    <text evidence="8">The sequence shown here is derived from an EMBL/GenBank/DDBJ whole genome shotgun (WGS) entry which is preliminary data.</text>
</comment>
<dbReference type="Pfam" id="PF04082">
    <property type="entry name" value="Fungal_trans"/>
    <property type="match status" value="1"/>
</dbReference>
<keyword evidence="5" id="KW-0175">Coiled coil</keyword>
<dbReference type="InterPro" id="IPR036864">
    <property type="entry name" value="Zn2-C6_fun-type_DNA-bd_sf"/>
</dbReference>
<dbReference type="EMBL" id="JAUJFL010000010">
    <property type="protein sequence ID" value="KAK2597251.1"/>
    <property type="molecule type" value="Genomic_DNA"/>
</dbReference>
<sequence>MVSASSASPGRSDEVLQSVGPRAALGQAWKKVKCDGAAPTCGPCNTAGVACVVATRLRRKTKVRGYRPPTAEEFQNLTADNARMKQSLQALQEANQELQAELARISDRPLSVVSEQTRSRNSQHTNLLLRHMGRIVADEADVERFAGSTTGIHFILSVQQSVQRQGLLTTKFPDNCYRLHLLAPRLELSVPSGTVMFHEALRSALMRGIFTDYADSTREFTETWEPLCPIVAVETLNHRFSAFLAQLQDGSIMNAEAHLERTTLFTISTILMIQGLSANEQHSGEKFHILKALQQALYTSILSLANLDALQSIAVYALYTILTSQYNELVKISGIMVQMAKSLGLHRHARRFKFSPQFMAYQKSYTMPTSTLTIPSTAS</sequence>
<evidence type="ECO:0000313" key="9">
    <source>
        <dbReference type="Proteomes" id="UP001265746"/>
    </source>
</evidence>
<dbReference type="GO" id="GO:0005634">
    <property type="term" value="C:nucleus"/>
    <property type="evidence" value="ECO:0007669"/>
    <property type="project" value="UniProtKB-SubCell"/>
</dbReference>
<proteinExistence type="predicted"/>
<evidence type="ECO:0000256" key="5">
    <source>
        <dbReference type="SAM" id="Coils"/>
    </source>
</evidence>
<dbReference type="GO" id="GO:0008270">
    <property type="term" value="F:zinc ion binding"/>
    <property type="evidence" value="ECO:0007669"/>
    <property type="project" value="InterPro"/>
</dbReference>
<dbReference type="Proteomes" id="UP001265746">
    <property type="component" value="Unassembled WGS sequence"/>
</dbReference>
<evidence type="ECO:0000256" key="3">
    <source>
        <dbReference type="ARBA" id="ARBA00023125"/>
    </source>
</evidence>
<protein>
    <submittedName>
        <fullName evidence="8">Uncharacterized protein</fullName>
    </submittedName>
</protein>
<feature type="coiled-coil region" evidence="5">
    <location>
        <begin position="74"/>
        <end position="108"/>
    </location>
</feature>